<evidence type="ECO:0000256" key="1">
    <source>
        <dbReference type="SAM" id="MobiDB-lite"/>
    </source>
</evidence>
<dbReference type="InterPro" id="IPR017850">
    <property type="entry name" value="Alkaline_phosphatase_core_sf"/>
</dbReference>
<sequence>MARVTPASGRPETLTPESRSPARRPRTLAIRPGLVLLVLLLDWAALALTIAVLPGISADAGWDVLLAAVLLGLVAAPLRPLLAALAGTIGWAGVVCGWLLGQALLVFAALALTPGIDVDGFGSAFLASWIYSAVVSAGLWAVTAGDGTAVLGHLLRTTRGARGTATATGTAPGVVMIQIDGLSAPVLEWSLRSGNLPTLGRWIRSGSHRAAEWHVGLPATTPASQAGLLHGAAQVPAFRWYEKDTGRLVVTNHPKDSAFVEARLSDGRGLLADGGVSVGNVFSGDAPTSRLTMSTASAGRRDAGRAREISAYVVDPYGLTRSLVLTTAEMVKEMYQARRQRVRGMEPRVRRAAAYVALRGVTNVLLRDLNMTLVAEHMMRGAPAVYCDFVDYDEIAHHAGPTRPESLASLEGIDRVLGTLELVAAGTPRPYRFVVLSDHGQSQGATFRQRYGMTLEELVRDLMDGGRDGAAAPRVPAGPSDGSGEQWGRVGTLLAEVGEEPTVTGRVGRGVLRRHERRVPAAAADGRPEVVVLASGNLGTIYFPRRPGRLTAEEIEALYPRLLSGLARHPGIGFVLVRSRSGAAVVLGADGRRELGGGPAPDGAVDGDPVEGDDPLARFGPHAAADLRRYDALPHVADIVVNSRVDAAGAEVAAFEELVGCHGGLGGWQGRAVLVHPADWTVSGDLDGAGAVHRQLVTWLNEAGLRDAAP</sequence>
<reference evidence="4" key="1">
    <citation type="journal article" date="2019" name="Int. J. Syst. Evol. Microbiol.">
        <title>The Global Catalogue of Microorganisms (GCM) 10K type strain sequencing project: providing services to taxonomists for standard genome sequencing and annotation.</title>
        <authorList>
            <consortium name="The Broad Institute Genomics Platform"/>
            <consortium name="The Broad Institute Genome Sequencing Center for Infectious Disease"/>
            <person name="Wu L."/>
            <person name="Ma J."/>
        </authorList>
    </citation>
    <scope>NUCLEOTIDE SEQUENCE [LARGE SCALE GENOMIC DNA]</scope>
    <source>
        <strain evidence="4">JCM 9371</strain>
    </source>
</reference>
<dbReference type="EMBL" id="JBHTGP010000016">
    <property type="protein sequence ID" value="MFD0689090.1"/>
    <property type="molecule type" value="Genomic_DNA"/>
</dbReference>
<evidence type="ECO:0000313" key="4">
    <source>
        <dbReference type="Proteomes" id="UP001597063"/>
    </source>
</evidence>
<keyword evidence="2" id="KW-1133">Transmembrane helix</keyword>
<feature type="transmembrane region" description="Helical" evidence="2">
    <location>
        <begin position="62"/>
        <end position="82"/>
    </location>
</feature>
<dbReference type="Proteomes" id="UP001597063">
    <property type="component" value="Unassembled WGS sequence"/>
</dbReference>
<feature type="region of interest" description="Disordered" evidence="1">
    <location>
        <begin position="1"/>
        <end position="23"/>
    </location>
</feature>
<feature type="region of interest" description="Disordered" evidence="1">
    <location>
        <begin position="466"/>
        <end position="485"/>
    </location>
</feature>
<accession>A0ABW2XTI9</accession>
<organism evidence="3 4">
    <name type="scientific">Actinomadura fibrosa</name>
    <dbReference type="NCBI Taxonomy" id="111802"/>
    <lineage>
        <taxon>Bacteria</taxon>
        <taxon>Bacillati</taxon>
        <taxon>Actinomycetota</taxon>
        <taxon>Actinomycetes</taxon>
        <taxon>Streptosporangiales</taxon>
        <taxon>Thermomonosporaceae</taxon>
        <taxon>Actinomadura</taxon>
    </lineage>
</organism>
<evidence type="ECO:0000313" key="3">
    <source>
        <dbReference type="EMBL" id="MFD0689090.1"/>
    </source>
</evidence>
<keyword evidence="2" id="KW-0472">Membrane</keyword>
<keyword evidence="4" id="KW-1185">Reference proteome</keyword>
<dbReference type="Gene3D" id="3.40.720.10">
    <property type="entry name" value="Alkaline Phosphatase, subunit A"/>
    <property type="match status" value="1"/>
</dbReference>
<dbReference type="Pfam" id="PF01663">
    <property type="entry name" value="Phosphodiest"/>
    <property type="match status" value="1"/>
</dbReference>
<comment type="caution">
    <text evidence="3">The sequence shown here is derived from an EMBL/GenBank/DDBJ whole genome shotgun (WGS) entry which is preliminary data.</text>
</comment>
<protein>
    <submittedName>
        <fullName evidence="3">Alkaline phosphatase family protein</fullName>
    </submittedName>
</protein>
<dbReference type="SUPFAM" id="SSF53649">
    <property type="entry name" value="Alkaline phosphatase-like"/>
    <property type="match status" value="1"/>
</dbReference>
<name>A0ABW2XTI9_9ACTN</name>
<feature type="transmembrane region" description="Helical" evidence="2">
    <location>
        <begin position="33"/>
        <end position="56"/>
    </location>
</feature>
<dbReference type="RefSeq" id="WP_131761278.1">
    <property type="nucleotide sequence ID" value="NZ_CAACUY010000156.1"/>
</dbReference>
<evidence type="ECO:0000256" key="2">
    <source>
        <dbReference type="SAM" id="Phobius"/>
    </source>
</evidence>
<proteinExistence type="predicted"/>
<feature type="transmembrane region" description="Helical" evidence="2">
    <location>
        <begin position="89"/>
        <end position="112"/>
    </location>
</feature>
<gene>
    <name evidence="3" type="ORF">ACFQZM_31685</name>
</gene>
<keyword evidence="2" id="KW-0812">Transmembrane</keyword>
<dbReference type="Pfam" id="PF04020">
    <property type="entry name" value="Phage_holin_4_2"/>
    <property type="match status" value="1"/>
</dbReference>
<dbReference type="InterPro" id="IPR002591">
    <property type="entry name" value="Phosphodiest/P_Trfase"/>
</dbReference>
<dbReference type="InterPro" id="IPR007165">
    <property type="entry name" value="Phage_holin_4_2"/>
</dbReference>